<dbReference type="HOGENOM" id="CLU_1774408_0_0_7"/>
<name>Q6ALJ9_DESPS</name>
<proteinExistence type="predicted"/>
<dbReference type="OrthoDB" id="8377146at2"/>
<dbReference type="Proteomes" id="UP000000602">
    <property type="component" value="Chromosome"/>
</dbReference>
<protein>
    <submittedName>
        <fullName evidence="1">Uncharacterized protein</fullName>
    </submittedName>
</protein>
<accession>Q6ALJ9</accession>
<dbReference type="KEGG" id="dps:DP2047"/>
<evidence type="ECO:0000313" key="1">
    <source>
        <dbReference type="EMBL" id="CAG36776.1"/>
    </source>
</evidence>
<gene>
    <name evidence="1" type="ordered locus">DP2047</name>
</gene>
<keyword evidence="2" id="KW-1185">Reference proteome</keyword>
<dbReference type="EMBL" id="CR522870">
    <property type="protein sequence ID" value="CAG36776.1"/>
    <property type="molecule type" value="Genomic_DNA"/>
</dbReference>
<dbReference type="RefSeq" id="WP_011189288.1">
    <property type="nucleotide sequence ID" value="NC_006138.1"/>
</dbReference>
<dbReference type="STRING" id="177439.DP2047"/>
<reference evidence="2" key="1">
    <citation type="journal article" date="2004" name="Environ. Microbiol.">
        <title>The genome of Desulfotalea psychrophila, a sulfate-reducing bacterium from permanently cold Arctic sediments.</title>
        <authorList>
            <person name="Rabus R."/>
            <person name="Ruepp A."/>
            <person name="Frickey T."/>
            <person name="Rattei T."/>
            <person name="Fartmann B."/>
            <person name="Stark M."/>
            <person name="Bauer M."/>
            <person name="Zibat A."/>
            <person name="Lombardot T."/>
            <person name="Becker I."/>
            <person name="Amann J."/>
            <person name="Gellner K."/>
            <person name="Teeling H."/>
            <person name="Leuschner W.D."/>
            <person name="Gloeckner F.-O."/>
            <person name="Lupas A.N."/>
            <person name="Amann R."/>
            <person name="Klenk H.-P."/>
        </authorList>
    </citation>
    <scope>NUCLEOTIDE SEQUENCE [LARGE SCALE GENOMIC DNA]</scope>
    <source>
        <strain evidence="2">DSM 12343 / LSv54</strain>
    </source>
</reference>
<organism evidence="1 2">
    <name type="scientific">Desulfotalea psychrophila (strain LSv54 / DSM 12343)</name>
    <dbReference type="NCBI Taxonomy" id="177439"/>
    <lineage>
        <taxon>Bacteria</taxon>
        <taxon>Pseudomonadati</taxon>
        <taxon>Thermodesulfobacteriota</taxon>
        <taxon>Desulfobulbia</taxon>
        <taxon>Desulfobulbales</taxon>
        <taxon>Desulfocapsaceae</taxon>
        <taxon>Desulfotalea</taxon>
    </lineage>
</organism>
<evidence type="ECO:0000313" key="2">
    <source>
        <dbReference type="Proteomes" id="UP000000602"/>
    </source>
</evidence>
<sequence length="146" mass="16706">MKITDFIICEDIRHEVGDQYSLMGILETPMVFSQEENGENWPRRIVFCMMVRVQIPQNGIYESVSSLSVTIKINKEETLIGKQEIETEKLSSKDSFISSSAYAKINNIEAKGPGQLSVIIRLYNSNNELLEEQESPRSFRIELAEK</sequence>
<dbReference type="AlphaFoldDB" id="Q6ALJ9"/>